<keyword evidence="2" id="KW-1185">Reference proteome</keyword>
<sequence length="390" mass="43160">MTQFDSHYPHDVQANTALPTINQWQDKPNFFNNISQLATQILDPIAIDKGHYPVKEMAELAKLGAFAPHLSSQGGRFDQAIASTAKIAQVCGTTGFLSWCHQVMGLYLDQSDNTQLKHQMLANHTLGKTFGGTALSNPMKTWANIEPMILRGKKVANGYLVSGTLPWISHIAPNQYCGAVATVEHVETTPYDVFFLLSFDDDRQTQWKLNPCPTFSGMEGSSTWQIELNDYFVPNETIIADPAKPFIERIRGAFVLMQMGIGVGIIQGAIDDIRAVEAQLGHVNQFLEDQADGLQLALDGAVARTAELAKTPFESSKDYLLDVLDLRIQGAKLSLRATQAGMLHQGARGYLMTAHPQRRLRESQFVAIVTPAIKHLRYLSHQLMTEVTPN</sequence>
<organism evidence="1 2">
    <name type="scientific">Lwoffella lincolnii</name>
    <dbReference type="NCBI Taxonomy" id="90241"/>
    <lineage>
        <taxon>Bacteria</taxon>
        <taxon>Pseudomonadati</taxon>
        <taxon>Pseudomonadota</taxon>
        <taxon>Gammaproteobacteria</taxon>
        <taxon>Moraxellales</taxon>
        <taxon>Moraxellaceae</taxon>
        <taxon>Lwoffella</taxon>
    </lineage>
</organism>
<comment type="caution">
    <text evidence="1">The sequence shown here is derived from an EMBL/GenBank/DDBJ whole genome shotgun (WGS) entry which is preliminary data.</text>
</comment>
<dbReference type="InterPro" id="IPR046373">
    <property type="entry name" value="Acyl-CoA_Oxase/DH_mid-dom_sf"/>
</dbReference>
<dbReference type="EMBL" id="MUYT01000004">
    <property type="protein sequence ID" value="OOS21670.1"/>
    <property type="molecule type" value="Genomic_DNA"/>
</dbReference>
<dbReference type="GO" id="GO:0003995">
    <property type="term" value="F:acyl-CoA dehydrogenase activity"/>
    <property type="evidence" value="ECO:0007669"/>
    <property type="project" value="TreeGrafter"/>
</dbReference>
<reference evidence="1 2" key="1">
    <citation type="submission" date="2017-02" db="EMBL/GenBank/DDBJ databases">
        <title>Draft genome sequence of Moraxella lincolnii CCUG 9405T type strain.</title>
        <authorList>
            <person name="Salva-Serra F."/>
            <person name="Engstrom-Jakobsson H."/>
            <person name="Thorell K."/>
            <person name="Jaen-Luchoro D."/>
            <person name="Gonzales-Siles L."/>
            <person name="Karlsson R."/>
            <person name="Yazdan S."/>
            <person name="Boulund F."/>
            <person name="Johnning A."/>
            <person name="Engstrand L."/>
            <person name="Kristiansson E."/>
            <person name="Moore E."/>
        </authorList>
    </citation>
    <scope>NUCLEOTIDE SEQUENCE [LARGE SCALE GENOMIC DNA]</scope>
    <source>
        <strain evidence="1 2">CCUG 9405</strain>
    </source>
</reference>
<gene>
    <name evidence="1" type="ORF">B0682_03170</name>
</gene>
<proteinExistence type="predicted"/>
<dbReference type="SUPFAM" id="SSF56645">
    <property type="entry name" value="Acyl-CoA dehydrogenase NM domain-like"/>
    <property type="match status" value="1"/>
</dbReference>
<accession>A0A1T0CH47</accession>
<dbReference type="OrthoDB" id="2564795at2"/>
<dbReference type="RefSeq" id="WP_078306634.1">
    <property type="nucleotide sequence ID" value="NZ_MUYT01000004.1"/>
</dbReference>
<evidence type="ECO:0000313" key="2">
    <source>
        <dbReference type="Proteomes" id="UP000191094"/>
    </source>
</evidence>
<dbReference type="PANTHER" id="PTHR43884">
    <property type="entry name" value="ACYL-COA DEHYDROGENASE"/>
    <property type="match status" value="1"/>
</dbReference>
<dbReference type="STRING" id="90241.B0682_03170"/>
<name>A0A1T0CH47_9GAMM</name>
<dbReference type="Proteomes" id="UP000191094">
    <property type="component" value="Unassembled WGS sequence"/>
</dbReference>
<dbReference type="Gene3D" id="2.40.110.10">
    <property type="entry name" value="Butyryl-CoA Dehydrogenase, subunit A, domain 2"/>
    <property type="match status" value="1"/>
</dbReference>
<dbReference type="PANTHER" id="PTHR43884:SF12">
    <property type="entry name" value="ISOVALERYL-COA DEHYDROGENASE, MITOCHONDRIAL-RELATED"/>
    <property type="match status" value="1"/>
</dbReference>
<evidence type="ECO:0000313" key="1">
    <source>
        <dbReference type="EMBL" id="OOS21670.1"/>
    </source>
</evidence>
<dbReference type="InterPro" id="IPR009100">
    <property type="entry name" value="AcylCoA_DH/oxidase_NM_dom_sf"/>
</dbReference>
<dbReference type="AlphaFoldDB" id="A0A1T0CH47"/>
<protein>
    <submittedName>
        <fullName evidence="1">Acyl-CoA dehydrogenase</fullName>
    </submittedName>
</protein>